<dbReference type="WBParaSite" id="ASIM_0000242001-mRNA-1">
    <property type="protein sequence ID" value="ASIM_0000242001-mRNA-1"/>
    <property type="gene ID" value="ASIM_0000242001"/>
</dbReference>
<dbReference type="GO" id="GO:0030126">
    <property type="term" value="C:COPI vesicle coat"/>
    <property type="evidence" value="ECO:0007669"/>
    <property type="project" value="InterPro"/>
</dbReference>
<name>A0A0M3J4F2_ANISI</name>
<evidence type="ECO:0000313" key="2">
    <source>
        <dbReference type="WBParaSite" id="ASIM_0000242001-mRNA-1"/>
    </source>
</evidence>
<feature type="domain" description="Coatomer alpha subunit C-terminal" evidence="1">
    <location>
        <begin position="1"/>
        <end position="297"/>
    </location>
</feature>
<dbReference type="GO" id="GO:0016192">
    <property type="term" value="P:vesicle-mediated transport"/>
    <property type="evidence" value="ECO:0007669"/>
    <property type="project" value="InterPro"/>
</dbReference>
<dbReference type="GO" id="GO:0006886">
    <property type="term" value="P:intracellular protein transport"/>
    <property type="evidence" value="ECO:0007669"/>
    <property type="project" value="InterPro"/>
</dbReference>
<evidence type="ECO:0000259" key="1">
    <source>
        <dbReference type="Pfam" id="PF06957"/>
    </source>
</evidence>
<protein>
    <submittedName>
        <fullName evidence="2">Coatomer subunit alpha (inferred by orthology to a human protein)</fullName>
    </submittedName>
</protein>
<proteinExistence type="predicted"/>
<dbReference type="Pfam" id="PF06957">
    <property type="entry name" value="COPI_C"/>
    <property type="match status" value="1"/>
</dbReference>
<sequence>LVADHITAGAFDSAARLLQDQLGITRIQPFKHHFLTAYARSRTAFEGLPSAGVNFAYPLRNWQDAAGKNGLPAVGLQLGDLANRLQVCYHLTTSGKFGEAIEKLRQLLLSVPLLVVNSKQEVAEAQQLIDICREYLVGLLLETARKELPKEGIENAKRNAEMAAYFTHCQLQPVHQILTLRTAVNLFYRLKQMKTCASFSRRLLELGPKPEVAAQIRKVLAIAERDPTDAHQLRYDELNPFVICSRTFTPLYRGKPQVRCPFCGASYCPDLSGEICDVCQVAEIGRDAIGLRISAVQANK</sequence>
<dbReference type="GO" id="GO:0005198">
    <property type="term" value="F:structural molecule activity"/>
    <property type="evidence" value="ECO:0007669"/>
    <property type="project" value="InterPro"/>
</dbReference>
<dbReference type="AlphaFoldDB" id="A0A0M3J4F2"/>
<dbReference type="InterPro" id="IPR010714">
    <property type="entry name" value="Coatomer_asu_C"/>
</dbReference>
<accession>A0A0M3J4F2</accession>
<organism evidence="2">
    <name type="scientific">Anisakis simplex</name>
    <name type="common">Herring worm</name>
    <dbReference type="NCBI Taxonomy" id="6269"/>
    <lineage>
        <taxon>Eukaryota</taxon>
        <taxon>Metazoa</taxon>
        <taxon>Ecdysozoa</taxon>
        <taxon>Nematoda</taxon>
        <taxon>Chromadorea</taxon>
        <taxon>Rhabditida</taxon>
        <taxon>Spirurina</taxon>
        <taxon>Ascaridomorpha</taxon>
        <taxon>Ascaridoidea</taxon>
        <taxon>Anisakidae</taxon>
        <taxon>Anisakis</taxon>
        <taxon>Anisakis simplex complex</taxon>
    </lineage>
</organism>
<reference evidence="2" key="1">
    <citation type="submission" date="2017-02" db="UniProtKB">
        <authorList>
            <consortium name="WormBaseParasite"/>
        </authorList>
    </citation>
    <scope>IDENTIFICATION</scope>
</reference>